<dbReference type="CDD" id="cd07812">
    <property type="entry name" value="SRPBCC"/>
    <property type="match status" value="1"/>
</dbReference>
<keyword evidence="3" id="KW-1185">Reference proteome</keyword>
<evidence type="ECO:0000313" key="2">
    <source>
        <dbReference type="EMBL" id="MBB0244297.1"/>
    </source>
</evidence>
<dbReference type="AlphaFoldDB" id="A0A7W3TCK9"/>
<proteinExistence type="predicted"/>
<dbReference type="InterPro" id="IPR023393">
    <property type="entry name" value="START-like_dom_sf"/>
</dbReference>
<evidence type="ECO:0000313" key="3">
    <source>
        <dbReference type="Proteomes" id="UP000538929"/>
    </source>
</evidence>
<gene>
    <name evidence="2" type="ORF">FNQ90_09310</name>
</gene>
<dbReference type="InterPro" id="IPR019587">
    <property type="entry name" value="Polyketide_cyclase/dehydratase"/>
</dbReference>
<dbReference type="Pfam" id="PF10604">
    <property type="entry name" value="Polyketide_cyc2"/>
    <property type="match status" value="1"/>
</dbReference>
<dbReference type="RefSeq" id="WP_182605938.1">
    <property type="nucleotide sequence ID" value="NZ_VKHT01000210.1"/>
</dbReference>
<organism evidence="2 3">
    <name type="scientific">Streptomyces alkaliphilus</name>
    <dbReference type="NCBI Taxonomy" id="1472722"/>
    <lineage>
        <taxon>Bacteria</taxon>
        <taxon>Bacillati</taxon>
        <taxon>Actinomycetota</taxon>
        <taxon>Actinomycetes</taxon>
        <taxon>Kitasatosporales</taxon>
        <taxon>Streptomycetaceae</taxon>
        <taxon>Streptomyces</taxon>
    </lineage>
</organism>
<sequence>MAVRPVLIRRSPAVVWKVLSDCRRYADWVVGTREARPSHGDWPEPGSALRYEVGVGPWRLPGRTVVRVCEPRRRLELEAEAGRLGTARIALELRPWGPDTLVIVDEHPLTGPGGRLHNALSEALLQQRHRRMLRNLASVVEAAGSPSDAGTRTGAPPGW</sequence>
<protein>
    <submittedName>
        <fullName evidence="2">SRPBCC family protein</fullName>
    </submittedName>
</protein>
<evidence type="ECO:0000256" key="1">
    <source>
        <dbReference type="SAM" id="MobiDB-lite"/>
    </source>
</evidence>
<dbReference type="SUPFAM" id="SSF55961">
    <property type="entry name" value="Bet v1-like"/>
    <property type="match status" value="1"/>
</dbReference>
<dbReference type="Gene3D" id="3.30.530.20">
    <property type="match status" value="1"/>
</dbReference>
<dbReference type="Proteomes" id="UP000538929">
    <property type="component" value="Unassembled WGS sequence"/>
</dbReference>
<feature type="region of interest" description="Disordered" evidence="1">
    <location>
        <begin position="140"/>
        <end position="159"/>
    </location>
</feature>
<comment type="caution">
    <text evidence="2">The sequence shown here is derived from an EMBL/GenBank/DDBJ whole genome shotgun (WGS) entry which is preliminary data.</text>
</comment>
<accession>A0A7W3TCK9</accession>
<name>A0A7W3TCK9_9ACTN</name>
<reference evidence="3" key="1">
    <citation type="submission" date="2019-10" db="EMBL/GenBank/DDBJ databases">
        <title>Streptomyces sp. nov., a novel actinobacterium isolated from alkaline environment.</title>
        <authorList>
            <person name="Golinska P."/>
        </authorList>
    </citation>
    <scope>NUCLEOTIDE SEQUENCE [LARGE SCALE GENOMIC DNA]</scope>
    <source>
        <strain evidence="3">DSM 42118</strain>
    </source>
</reference>
<dbReference type="EMBL" id="VKHT01000210">
    <property type="protein sequence ID" value="MBB0244297.1"/>
    <property type="molecule type" value="Genomic_DNA"/>
</dbReference>